<evidence type="ECO:0000313" key="2">
    <source>
        <dbReference type="Proteomes" id="UP000199706"/>
    </source>
</evidence>
<organism evidence="1 2">
    <name type="scientific">Paraburkholderia phenazinium</name>
    <dbReference type="NCBI Taxonomy" id="60549"/>
    <lineage>
        <taxon>Bacteria</taxon>
        <taxon>Pseudomonadati</taxon>
        <taxon>Pseudomonadota</taxon>
        <taxon>Betaproteobacteria</taxon>
        <taxon>Burkholderiales</taxon>
        <taxon>Burkholderiaceae</taxon>
        <taxon>Paraburkholderia</taxon>
    </lineage>
</organism>
<name>A0A1G8BL29_9BURK</name>
<accession>A0A1G8BL29</accession>
<dbReference type="EMBL" id="FNCJ01000009">
    <property type="protein sequence ID" value="SDH33818.1"/>
    <property type="molecule type" value="Genomic_DNA"/>
</dbReference>
<dbReference type="AlphaFoldDB" id="A0A1G8BL29"/>
<gene>
    <name evidence="1" type="ORF">SAMN05216466_10981</name>
</gene>
<proteinExistence type="predicted"/>
<sequence>MCRIEVKNGALRIDVDSLTGNTQHLVKAIDFVQRETQGLQCPSVGGVMNSELPDRFGK</sequence>
<evidence type="ECO:0000313" key="1">
    <source>
        <dbReference type="EMBL" id="SDH33818.1"/>
    </source>
</evidence>
<dbReference type="RefSeq" id="WP_175772219.1">
    <property type="nucleotide sequence ID" value="NZ_CADERL010000004.1"/>
</dbReference>
<dbReference type="Proteomes" id="UP000199706">
    <property type="component" value="Unassembled WGS sequence"/>
</dbReference>
<reference evidence="1 2" key="1">
    <citation type="submission" date="2016-10" db="EMBL/GenBank/DDBJ databases">
        <authorList>
            <person name="de Groot N.N."/>
        </authorList>
    </citation>
    <scope>NUCLEOTIDE SEQUENCE [LARGE SCALE GENOMIC DNA]</scope>
    <source>
        <strain evidence="1 2">LMG 2247</strain>
    </source>
</reference>
<protein>
    <submittedName>
        <fullName evidence="1">Uncharacterized protein</fullName>
    </submittedName>
</protein>